<sequence length="277" mass="31362">MKKIYKLIILLFLYSCEKNITVKLTDAKTMNVIYASVTDYSSMQATLSESVSFYADNSFPAISGAIVNILDSNTNLGYSLSEMNYAGYYTNSKRGKQGSIYKLSVNINDTIYTASAQMPYRVHLDSITFQQQNILGIEIIQPILHFQDPIDTTNYYRIIVTNISSGKINSFNLNDRLSDGRYMHYTLDYDSSYIHEKDTLEIELRSQNRASYNYFSQIENSAGASAKNAINTAPDNPESNLTNGALGLFDIYSRSFHKVLVPSSIATNNYWSEIWLK</sequence>
<keyword evidence="2" id="KW-1185">Reference proteome</keyword>
<organism evidence="1 2">
    <name type="scientific">Rhizosphaericola mali</name>
    <dbReference type="NCBI Taxonomy" id="2545455"/>
    <lineage>
        <taxon>Bacteria</taxon>
        <taxon>Pseudomonadati</taxon>
        <taxon>Bacteroidota</taxon>
        <taxon>Chitinophagia</taxon>
        <taxon>Chitinophagales</taxon>
        <taxon>Chitinophagaceae</taxon>
        <taxon>Rhizosphaericola</taxon>
    </lineage>
</organism>
<dbReference type="EMBL" id="CP044016">
    <property type="protein sequence ID" value="QES89749.1"/>
    <property type="molecule type" value="Genomic_DNA"/>
</dbReference>
<proteinExistence type="predicted"/>
<gene>
    <name evidence="1" type="ORF">E0W69_014125</name>
</gene>
<protein>
    <submittedName>
        <fullName evidence="1">DUF4249 domain-containing protein</fullName>
    </submittedName>
</protein>
<evidence type="ECO:0000313" key="2">
    <source>
        <dbReference type="Proteomes" id="UP000292424"/>
    </source>
</evidence>
<dbReference type="KEGG" id="arac:E0W69_014125"/>
<name>A0A5P2G685_9BACT</name>
<reference evidence="1 2" key="1">
    <citation type="submission" date="2019-09" db="EMBL/GenBank/DDBJ databases">
        <title>Complete genome sequence of Arachidicoccus sp. B3-10 isolated from apple orchard soil.</title>
        <authorList>
            <person name="Kim H.S."/>
            <person name="Han K.-I."/>
            <person name="Suh M.K."/>
            <person name="Lee K.C."/>
            <person name="Eom M.K."/>
            <person name="Kim J.-S."/>
            <person name="Kang S.W."/>
            <person name="Sin Y."/>
            <person name="Lee J.-S."/>
        </authorList>
    </citation>
    <scope>NUCLEOTIDE SEQUENCE [LARGE SCALE GENOMIC DNA]</scope>
    <source>
        <strain evidence="1 2">B3-10</strain>
    </source>
</reference>
<dbReference type="RefSeq" id="WP_131330685.1">
    <property type="nucleotide sequence ID" value="NZ_CP044016.1"/>
</dbReference>
<dbReference type="Proteomes" id="UP000292424">
    <property type="component" value="Chromosome"/>
</dbReference>
<dbReference type="AlphaFoldDB" id="A0A5P2G685"/>
<accession>A0A5P2G685</accession>
<dbReference type="OrthoDB" id="637707at2"/>
<evidence type="ECO:0000313" key="1">
    <source>
        <dbReference type="EMBL" id="QES89749.1"/>
    </source>
</evidence>